<organism evidence="1 2">
    <name type="scientific">Fulvivirga imtechensis AK7</name>
    <dbReference type="NCBI Taxonomy" id="1237149"/>
    <lineage>
        <taxon>Bacteria</taxon>
        <taxon>Pseudomonadati</taxon>
        <taxon>Bacteroidota</taxon>
        <taxon>Cytophagia</taxon>
        <taxon>Cytophagales</taxon>
        <taxon>Fulvivirgaceae</taxon>
        <taxon>Fulvivirga</taxon>
    </lineage>
</organism>
<dbReference type="RefSeq" id="WP_009579226.1">
    <property type="nucleotide sequence ID" value="NZ_AMZN01000026.1"/>
</dbReference>
<name>L8JTX2_9BACT</name>
<accession>L8JTX2</accession>
<dbReference type="eggNOG" id="ENOG50337B5">
    <property type="taxonomic scope" value="Bacteria"/>
</dbReference>
<gene>
    <name evidence="1" type="ORF">C900_01784</name>
</gene>
<dbReference type="PATRIC" id="fig|1237149.3.peg.1737"/>
<dbReference type="AlphaFoldDB" id="L8JTX2"/>
<reference evidence="1 2" key="1">
    <citation type="submission" date="2012-12" db="EMBL/GenBank/DDBJ databases">
        <title>Genome assembly of Fulvivirga imtechensis AK7.</title>
        <authorList>
            <person name="Nupur N."/>
            <person name="Khatri I."/>
            <person name="Kumar R."/>
            <person name="Subramanian S."/>
            <person name="Pinnaka A."/>
        </authorList>
    </citation>
    <scope>NUCLEOTIDE SEQUENCE [LARGE SCALE GENOMIC DNA]</scope>
    <source>
        <strain evidence="1 2">AK7</strain>
    </source>
</reference>
<evidence type="ECO:0000313" key="2">
    <source>
        <dbReference type="Proteomes" id="UP000011135"/>
    </source>
</evidence>
<comment type="caution">
    <text evidence="1">The sequence shown here is derived from an EMBL/GenBank/DDBJ whole genome shotgun (WGS) entry which is preliminary data.</text>
</comment>
<proteinExistence type="predicted"/>
<dbReference type="Proteomes" id="UP000011135">
    <property type="component" value="Unassembled WGS sequence"/>
</dbReference>
<evidence type="ECO:0000313" key="1">
    <source>
        <dbReference type="EMBL" id="ELR72230.1"/>
    </source>
</evidence>
<protein>
    <submittedName>
        <fullName evidence="1">Uncharacterized protein</fullName>
    </submittedName>
</protein>
<keyword evidence="2" id="KW-1185">Reference proteome</keyword>
<dbReference type="OrthoDB" id="886340at2"/>
<dbReference type="EMBL" id="AMZN01000026">
    <property type="protein sequence ID" value="ELR72230.1"/>
    <property type="molecule type" value="Genomic_DNA"/>
</dbReference>
<sequence length="85" mass="10163">MIHSQKFNSLALKDKLKTLFLQGSFVVSIRYYGYKINLYLLNNYYVEVFYNHKLDIIEKVQPLEKNHTRMKFYSDQIKLPGDLAI</sequence>